<dbReference type="EMBL" id="MBFR01000029">
    <property type="protein sequence ID" value="PVU96542.1"/>
    <property type="molecule type" value="Genomic_DNA"/>
</dbReference>
<keyword evidence="10" id="KW-1185">Reference proteome</keyword>
<dbReference type="OrthoDB" id="19482at2759"/>
<dbReference type="GO" id="GO:0006896">
    <property type="term" value="P:Golgi to vacuole transport"/>
    <property type="evidence" value="ECO:0007669"/>
    <property type="project" value="TreeGrafter"/>
</dbReference>
<dbReference type="GO" id="GO:0000938">
    <property type="term" value="C:GARP complex"/>
    <property type="evidence" value="ECO:0007669"/>
    <property type="project" value="TreeGrafter"/>
</dbReference>
<dbReference type="InterPro" id="IPR048319">
    <property type="entry name" value="Vps52_CC"/>
</dbReference>
<keyword evidence="5" id="KW-0333">Golgi apparatus</keyword>
<dbReference type="Proteomes" id="UP000245383">
    <property type="component" value="Unassembled WGS sequence"/>
</dbReference>
<feature type="domain" description="Vps52 coiled-coil" evidence="7">
    <location>
        <begin position="32"/>
        <end position="194"/>
    </location>
</feature>
<dbReference type="InterPro" id="IPR007258">
    <property type="entry name" value="Vps52"/>
</dbReference>
<dbReference type="GO" id="GO:0019905">
    <property type="term" value="F:syntaxin binding"/>
    <property type="evidence" value="ECO:0007669"/>
    <property type="project" value="TreeGrafter"/>
</dbReference>
<sequence length="671" mass="78371">MNDKESSKIKLSAAKKAQVEKYKCLTLPIKQLTHEFSLCEEILESMEHILYKFQENIAKVNLEIETLQQRSNDMKIELSNRNDTELQLSRVLKNLVVLPDMLLLICDGEIDEIFVNNIDLFKNKLTYIQKYEKTKDFKAISELKPVFDLLRLKASSRIRNYLLDNIKEIRKLDLDINYFHNTCLIKYKTLNHFLIEKHPEAAIEVCDNYINTTRQYYYDNFLYYKNGLVQAITGVVDKEIKFGSSNDNKISSLFWSTKAVSNSGINNFFNSTGVNVENNYFSLGNRNNIIFDLDKNHIFLKNIQDSQQKIYMEEIFYNFNLALVENSICEYDFVEKFFVTTSHSAKKTNDGSSVEREMINTIFGHILEPVLDLGIDLAKKIIATSFDAIGILLCIRSIPNLVLIRQNRQIQALDTYFNSLNISLWPRFQHLIDLHSNRLLKLSDLSFKNYKFDSYPHQVTRQYAEFISAILRLNCKFDSPALITGLARLRTSMQKFLKNYSTMGTDSQLELLFLVNNYDQILFILKDNTVNPEESEYRYWQNRMNEAVYGICEEFMNVHFGYIKQYMMKVGAHSIQQSISKDEAIQVVVQFNMEWRKEILNINTSVVPKFSNFITGTAIVHDLLKQLIIVYTKFITHYEENFRASLQGSDTIEPVGVHNVMLEIKKYRPVF</sequence>
<comment type="subcellular location">
    <subcellularLocation>
        <location evidence="1">Golgi apparatus</location>
        <location evidence="1">trans-Golgi network</location>
    </subcellularLocation>
</comment>
<evidence type="ECO:0000256" key="4">
    <source>
        <dbReference type="ARBA" id="ARBA00022927"/>
    </source>
</evidence>
<evidence type="ECO:0000259" key="8">
    <source>
        <dbReference type="Pfam" id="PF20655"/>
    </source>
</evidence>
<evidence type="ECO:0000313" key="9">
    <source>
        <dbReference type="EMBL" id="PVU96542.1"/>
    </source>
</evidence>
<accession>A0A2T9YW20</accession>
<evidence type="ECO:0000313" key="10">
    <source>
        <dbReference type="Proteomes" id="UP000245383"/>
    </source>
</evidence>
<protein>
    <recommendedName>
        <fullName evidence="11">Vacuolar protein sorting-associated protein 52 homolog</fullName>
    </recommendedName>
</protein>
<feature type="coiled-coil region" evidence="6">
    <location>
        <begin position="50"/>
        <end position="77"/>
    </location>
</feature>
<reference evidence="9 10" key="1">
    <citation type="journal article" date="2018" name="MBio">
        <title>Comparative Genomics Reveals the Core Gene Toolbox for the Fungus-Insect Symbiosis.</title>
        <authorList>
            <person name="Wang Y."/>
            <person name="Stata M."/>
            <person name="Wang W."/>
            <person name="Stajich J.E."/>
            <person name="White M.M."/>
            <person name="Moncalvo J.M."/>
        </authorList>
    </citation>
    <scope>NUCLEOTIDE SEQUENCE [LARGE SCALE GENOMIC DNA]</scope>
    <source>
        <strain evidence="9 10">SWE-8-4</strain>
    </source>
</reference>
<dbReference type="STRING" id="133385.A0A2T9YW20"/>
<evidence type="ECO:0000256" key="3">
    <source>
        <dbReference type="ARBA" id="ARBA00022448"/>
    </source>
</evidence>
<dbReference type="GO" id="GO:0042147">
    <property type="term" value="P:retrograde transport, endosome to Golgi"/>
    <property type="evidence" value="ECO:0007669"/>
    <property type="project" value="TreeGrafter"/>
</dbReference>
<dbReference type="InterPro" id="IPR048361">
    <property type="entry name" value="Vps52_C"/>
</dbReference>
<dbReference type="Pfam" id="PF04129">
    <property type="entry name" value="Vps52_CC"/>
    <property type="match status" value="1"/>
</dbReference>
<keyword evidence="3" id="KW-0813">Transport</keyword>
<dbReference type="GO" id="GO:0005829">
    <property type="term" value="C:cytosol"/>
    <property type="evidence" value="ECO:0007669"/>
    <property type="project" value="GOC"/>
</dbReference>
<organism evidence="9 10">
    <name type="scientific">Smittium simulii</name>
    <dbReference type="NCBI Taxonomy" id="133385"/>
    <lineage>
        <taxon>Eukaryota</taxon>
        <taxon>Fungi</taxon>
        <taxon>Fungi incertae sedis</taxon>
        <taxon>Zoopagomycota</taxon>
        <taxon>Kickxellomycotina</taxon>
        <taxon>Harpellomycetes</taxon>
        <taxon>Harpellales</taxon>
        <taxon>Legeriomycetaceae</taxon>
        <taxon>Smittium</taxon>
    </lineage>
</organism>
<evidence type="ECO:0008006" key="11">
    <source>
        <dbReference type="Google" id="ProtNLM"/>
    </source>
</evidence>
<dbReference type="GO" id="GO:0015031">
    <property type="term" value="P:protein transport"/>
    <property type="evidence" value="ECO:0007669"/>
    <property type="project" value="UniProtKB-KW"/>
</dbReference>
<comment type="similarity">
    <text evidence="2">Belongs to the VPS52 family.</text>
</comment>
<dbReference type="PANTHER" id="PTHR14190:SF7">
    <property type="entry name" value="VACUOLAR PROTEIN SORTING-ASSOCIATED PROTEIN 52 HOMOLOG"/>
    <property type="match status" value="1"/>
</dbReference>
<dbReference type="GO" id="GO:0032456">
    <property type="term" value="P:endocytic recycling"/>
    <property type="evidence" value="ECO:0007669"/>
    <property type="project" value="TreeGrafter"/>
</dbReference>
<evidence type="ECO:0000256" key="6">
    <source>
        <dbReference type="SAM" id="Coils"/>
    </source>
</evidence>
<keyword evidence="4" id="KW-0653">Protein transport</keyword>
<gene>
    <name evidence="9" type="ORF">BB561_001108</name>
</gene>
<dbReference type="PANTHER" id="PTHR14190">
    <property type="entry name" value="SUPPRESSOR OF ACTIN MUTATIONS 2/VACUOLAR PROTEIN SORTING 52"/>
    <property type="match status" value="1"/>
</dbReference>
<feature type="domain" description="Vps52 C-terminal" evidence="8">
    <location>
        <begin position="266"/>
        <end position="539"/>
    </location>
</feature>
<comment type="caution">
    <text evidence="9">The sequence shown here is derived from an EMBL/GenBank/DDBJ whole genome shotgun (WGS) entry which is preliminary data.</text>
</comment>
<evidence type="ECO:0000256" key="5">
    <source>
        <dbReference type="ARBA" id="ARBA00023034"/>
    </source>
</evidence>
<evidence type="ECO:0000259" key="7">
    <source>
        <dbReference type="Pfam" id="PF04129"/>
    </source>
</evidence>
<evidence type="ECO:0000256" key="1">
    <source>
        <dbReference type="ARBA" id="ARBA00004601"/>
    </source>
</evidence>
<dbReference type="AlphaFoldDB" id="A0A2T9YW20"/>
<dbReference type="Pfam" id="PF20655">
    <property type="entry name" value="Vps52_C"/>
    <property type="match status" value="1"/>
</dbReference>
<evidence type="ECO:0000256" key="2">
    <source>
        <dbReference type="ARBA" id="ARBA00008180"/>
    </source>
</evidence>
<keyword evidence="6" id="KW-0175">Coiled coil</keyword>
<proteinExistence type="inferred from homology"/>
<name>A0A2T9YW20_9FUNG</name>